<feature type="compositionally biased region" description="Basic and acidic residues" evidence="1">
    <location>
        <begin position="353"/>
        <end position="368"/>
    </location>
</feature>
<keyword evidence="3" id="KW-1185">Reference proteome</keyword>
<feature type="compositionally biased region" description="Polar residues" evidence="1">
    <location>
        <begin position="68"/>
        <end position="78"/>
    </location>
</feature>
<evidence type="ECO:0000256" key="1">
    <source>
        <dbReference type="SAM" id="MobiDB-lite"/>
    </source>
</evidence>
<dbReference type="Proteomes" id="UP001199106">
    <property type="component" value="Unassembled WGS sequence"/>
</dbReference>
<protein>
    <submittedName>
        <fullName evidence="2">Uncharacterized protein</fullName>
    </submittedName>
</protein>
<comment type="caution">
    <text evidence="2">The sequence shown here is derived from an EMBL/GenBank/DDBJ whole genome shotgun (WGS) entry which is preliminary data.</text>
</comment>
<feature type="compositionally biased region" description="Basic and acidic residues" evidence="1">
    <location>
        <begin position="36"/>
        <end position="52"/>
    </location>
</feature>
<feature type="region of interest" description="Disordered" evidence="1">
    <location>
        <begin position="27"/>
        <end position="78"/>
    </location>
</feature>
<name>A0AAD4NQ57_9PLEO</name>
<accession>A0AAD4NQ57</accession>
<sequence>MSKQQPAITAYFKRSLSYNRRDVASQVFHAGAAPESSKDLDDSSPQPDHEIQSRTPSNVTSDAARAQTPENDVQRSLSAVSSELISPMMSPGLRALGASLDEEARNTSPTTAYDCFNLQPHLKGHFYSANRLFSRGVWIGYLAPDRQNQSFRGLPSFHSLKINFSRCNPPFPPAVQGYPRENRNAVCRGCAREESAFIALSEMQFGKNVKVVIMPLDGDDDSGVFAIMIPQKSDRSLHGLQSFRPYEISGGGMGDTFVNNYRMLTLRNPDSNAGTLETVLTALTPKERADTALKLKQLPERSKRLSSTLKLSRLADEDATPLAPHAMANMDDNGENDSDAQIDTSSMRKRRKMSDSTAKRSGTAERSPKNRSVHLVQPPPPRQTPQRTQTPADDVKHHAPIVSELSRPTPQTTTATDSSKIISLDLTDEQAERIYFIWPVIDDDIEYEFVYTLGECESFRGLLDLLEEDAEAIPSAASMMSKTIVWRATYRIGDSAKKANVLRKGTEAAFDRLQTTLAQASIWQDNPNAKINIELTSLSKPDPV</sequence>
<dbReference type="AlphaFoldDB" id="A0AAD4NQ57"/>
<reference evidence="2" key="1">
    <citation type="submission" date="2021-07" db="EMBL/GenBank/DDBJ databases">
        <title>Genome Resource of American Ginseng Black Spot Pathogen Alternaria panax.</title>
        <authorList>
            <person name="Qiu C."/>
            <person name="Wang W."/>
            <person name="Liu Z."/>
        </authorList>
    </citation>
    <scope>NUCLEOTIDE SEQUENCE</scope>
    <source>
        <strain evidence="2">BNCC115425</strain>
    </source>
</reference>
<organism evidence="2 3">
    <name type="scientific">Alternaria panax</name>
    <dbReference type="NCBI Taxonomy" id="48097"/>
    <lineage>
        <taxon>Eukaryota</taxon>
        <taxon>Fungi</taxon>
        <taxon>Dikarya</taxon>
        <taxon>Ascomycota</taxon>
        <taxon>Pezizomycotina</taxon>
        <taxon>Dothideomycetes</taxon>
        <taxon>Pleosporomycetidae</taxon>
        <taxon>Pleosporales</taxon>
        <taxon>Pleosporineae</taxon>
        <taxon>Pleosporaceae</taxon>
        <taxon>Alternaria</taxon>
        <taxon>Alternaria sect. Panax</taxon>
    </lineage>
</organism>
<feature type="region of interest" description="Disordered" evidence="1">
    <location>
        <begin position="303"/>
        <end position="395"/>
    </location>
</feature>
<proteinExistence type="predicted"/>
<gene>
    <name evidence="2" type="ORF">G6011_11580</name>
</gene>
<dbReference type="EMBL" id="JAANER010000003">
    <property type="protein sequence ID" value="KAG9192846.1"/>
    <property type="molecule type" value="Genomic_DNA"/>
</dbReference>
<evidence type="ECO:0000313" key="3">
    <source>
        <dbReference type="Proteomes" id="UP001199106"/>
    </source>
</evidence>
<evidence type="ECO:0000313" key="2">
    <source>
        <dbReference type="EMBL" id="KAG9192846.1"/>
    </source>
</evidence>